<evidence type="ECO:0000313" key="3">
    <source>
        <dbReference type="Proteomes" id="UP000673552"/>
    </source>
</evidence>
<name>A0A836G0S2_9TRYP</name>
<dbReference type="Proteomes" id="UP000673552">
    <property type="component" value="Chromosome 36"/>
</dbReference>
<proteinExistence type="predicted"/>
<feature type="region of interest" description="Disordered" evidence="1">
    <location>
        <begin position="777"/>
        <end position="796"/>
    </location>
</feature>
<gene>
    <name evidence="2" type="ORF">LSCM1_00219</name>
</gene>
<dbReference type="AlphaFoldDB" id="A0A836G0S2"/>
<feature type="compositionally biased region" description="Low complexity" evidence="1">
    <location>
        <begin position="651"/>
        <end position="664"/>
    </location>
</feature>
<feature type="region of interest" description="Disordered" evidence="1">
    <location>
        <begin position="646"/>
        <end position="668"/>
    </location>
</feature>
<dbReference type="GeneID" id="92510383"/>
<dbReference type="EMBL" id="JAFEUZ010000036">
    <property type="protein sequence ID" value="KAG5464039.1"/>
    <property type="molecule type" value="Genomic_DNA"/>
</dbReference>
<evidence type="ECO:0000313" key="2">
    <source>
        <dbReference type="EMBL" id="KAG5464039.1"/>
    </source>
</evidence>
<feature type="region of interest" description="Disordered" evidence="1">
    <location>
        <begin position="453"/>
        <end position="486"/>
    </location>
</feature>
<feature type="compositionally biased region" description="Polar residues" evidence="1">
    <location>
        <begin position="554"/>
        <end position="567"/>
    </location>
</feature>
<dbReference type="OrthoDB" id="267605at2759"/>
<reference evidence="2 3" key="1">
    <citation type="submission" date="2021-03" db="EMBL/GenBank/DDBJ databases">
        <title>Leishmania (Mundinia) martiniquensis Genome sequencing and assembly.</title>
        <authorList>
            <person name="Almutairi H."/>
            <person name="Gatherer D."/>
        </authorList>
    </citation>
    <scope>NUCLEOTIDE SEQUENCE [LARGE SCALE GENOMIC DNA]</scope>
    <source>
        <strain evidence="2">LSCM1</strain>
    </source>
</reference>
<feature type="region of interest" description="Disordered" evidence="1">
    <location>
        <begin position="262"/>
        <end position="281"/>
    </location>
</feature>
<feature type="compositionally biased region" description="Acidic residues" evidence="1">
    <location>
        <begin position="411"/>
        <end position="422"/>
    </location>
</feature>
<organism evidence="2 3">
    <name type="scientific">Leishmania martiniquensis</name>
    <dbReference type="NCBI Taxonomy" id="1580590"/>
    <lineage>
        <taxon>Eukaryota</taxon>
        <taxon>Discoba</taxon>
        <taxon>Euglenozoa</taxon>
        <taxon>Kinetoplastea</taxon>
        <taxon>Metakinetoplastina</taxon>
        <taxon>Trypanosomatida</taxon>
        <taxon>Trypanosomatidae</taxon>
        <taxon>Leishmaniinae</taxon>
        <taxon>Leishmania</taxon>
    </lineage>
</organism>
<protein>
    <submittedName>
        <fullName evidence="2">Uncharacterized protein</fullName>
    </submittedName>
</protein>
<keyword evidence="3" id="KW-1185">Reference proteome</keyword>
<feature type="region of interest" description="Disordered" evidence="1">
    <location>
        <begin position="532"/>
        <end position="589"/>
    </location>
</feature>
<evidence type="ECO:0000256" key="1">
    <source>
        <dbReference type="SAM" id="MobiDB-lite"/>
    </source>
</evidence>
<comment type="caution">
    <text evidence="2">The sequence shown here is derived from an EMBL/GenBank/DDBJ whole genome shotgun (WGS) entry which is preliminary data.</text>
</comment>
<accession>A0A836G0S2</accession>
<dbReference type="KEGG" id="lmat:92510383"/>
<feature type="region of interest" description="Disordered" evidence="1">
    <location>
        <begin position="380"/>
        <end position="438"/>
    </location>
</feature>
<feature type="compositionally biased region" description="Basic and acidic residues" evidence="1">
    <location>
        <begin position="423"/>
        <end position="438"/>
    </location>
</feature>
<sequence length="796" mass="83828">MPLSPFIRPLSPLQTQSAPLLPEPCSLTDVFLRPLPVETSGSPASAWNHGTSSAPMSAAAALELRCGGQEARLSAGGAANSPLVTTAAPAPPPLRTQALAPTFHSMVGNVLSVEMLRDSDNAQLQRNFQQHTAAEALRSTSNSTAARTGSRLGSGAVTAQVLSIDDTGEFRPLQHALLPSPAYSSSVHPYASAATACTCAVHSKRADEPPPAASPLSLLNSSATTAVSGAQPSCGTAILRRCSPVDVTDQKEPYRSHLVAQRQLRRAPSQPLFERSAHSRKEAASPTLSLLSCGRGPTAVGSVEVDRCQPYANVPLTAPAACCHGAAASDHTDRFGTVSIEACLAEGKDGESAAISSSTGSRTRVSKARVVSAVVRSALSSARTGALEEREAAASTALPRRSPHCPSIDSNGEENTADEAEEAEKFFDSPHDLSKKTPERMQPELVARLWRKTAPGKQRMATRSAPRTPRSSGGIVSAPDTGAAASAADEPYLPRYVYPALEECRRLLEEIRIASPLLRRCLTPPRPLEGSWDGDGAATVASAPFASSPAGVPSNDTPAPTQRSPIASHTAATTAAVPRRPGALAPRPDARRLYQWDAATASEDLSFMCGPFQQSQERFATSVARQLQRLQAVGARLYGKTHDTWAPPGKVQVSSRQSRSLISSGPLTSSWGTADPDFDVDTHNRGDASIKESPSKRLRRLLRETEAALPSLLGREVEPPLPATPTAISTTSLPSTINHAHGSSDGCADRAHRNALAARAPGVSMTSMESRFPFAEISRSLAPARPPISSPLPYHK</sequence>
<dbReference type="RefSeq" id="XP_067173976.1">
    <property type="nucleotide sequence ID" value="XM_067317871.1"/>
</dbReference>